<reference evidence="1 2" key="1">
    <citation type="journal article" date="2021" name="Elife">
        <title>Chloroplast acquisition without the gene transfer in kleptoplastic sea slugs, Plakobranchus ocellatus.</title>
        <authorList>
            <person name="Maeda T."/>
            <person name="Takahashi S."/>
            <person name="Yoshida T."/>
            <person name="Shimamura S."/>
            <person name="Takaki Y."/>
            <person name="Nagai Y."/>
            <person name="Toyoda A."/>
            <person name="Suzuki Y."/>
            <person name="Arimoto A."/>
            <person name="Ishii H."/>
            <person name="Satoh N."/>
            <person name="Nishiyama T."/>
            <person name="Hasebe M."/>
            <person name="Maruyama T."/>
            <person name="Minagawa J."/>
            <person name="Obokata J."/>
            <person name="Shigenobu S."/>
        </authorList>
    </citation>
    <scope>NUCLEOTIDE SEQUENCE [LARGE SCALE GENOMIC DNA]</scope>
</reference>
<keyword evidence="2" id="KW-1185">Reference proteome</keyword>
<sequence length="85" mass="9060">MDCNNQLYLMALLVPTPTMTGFKPMECKNPNFYTTCPAGSTCVANSRSGRFTCCTGIPTKQGTMALTSRVDAKMVQKAGVCPAVS</sequence>
<name>A0AAV4GJP9_9GAST</name>
<dbReference type="EMBL" id="BMAT01005018">
    <property type="protein sequence ID" value="GFR85529.1"/>
    <property type="molecule type" value="Genomic_DNA"/>
</dbReference>
<evidence type="ECO:0000313" key="1">
    <source>
        <dbReference type="EMBL" id="GFR85529.1"/>
    </source>
</evidence>
<proteinExistence type="predicted"/>
<comment type="caution">
    <text evidence="1">The sequence shown here is derived from an EMBL/GenBank/DDBJ whole genome shotgun (WGS) entry which is preliminary data.</text>
</comment>
<gene>
    <name evidence="1" type="ORF">ElyMa_002443800</name>
</gene>
<dbReference type="AlphaFoldDB" id="A0AAV4GJP9"/>
<evidence type="ECO:0008006" key="3">
    <source>
        <dbReference type="Google" id="ProtNLM"/>
    </source>
</evidence>
<dbReference type="Proteomes" id="UP000762676">
    <property type="component" value="Unassembled WGS sequence"/>
</dbReference>
<accession>A0AAV4GJP9</accession>
<evidence type="ECO:0000313" key="2">
    <source>
        <dbReference type="Proteomes" id="UP000762676"/>
    </source>
</evidence>
<protein>
    <recommendedName>
        <fullName evidence="3">WAP domain-containing protein</fullName>
    </recommendedName>
</protein>
<organism evidence="1 2">
    <name type="scientific">Elysia marginata</name>
    <dbReference type="NCBI Taxonomy" id="1093978"/>
    <lineage>
        <taxon>Eukaryota</taxon>
        <taxon>Metazoa</taxon>
        <taxon>Spiralia</taxon>
        <taxon>Lophotrochozoa</taxon>
        <taxon>Mollusca</taxon>
        <taxon>Gastropoda</taxon>
        <taxon>Heterobranchia</taxon>
        <taxon>Euthyneura</taxon>
        <taxon>Panpulmonata</taxon>
        <taxon>Sacoglossa</taxon>
        <taxon>Placobranchoidea</taxon>
        <taxon>Plakobranchidae</taxon>
        <taxon>Elysia</taxon>
    </lineage>
</organism>